<keyword evidence="3" id="KW-0067">ATP-binding</keyword>
<evidence type="ECO:0000313" key="5">
    <source>
        <dbReference type="EMBL" id="OHX66988.1"/>
    </source>
</evidence>
<proteinExistence type="predicted"/>
<dbReference type="InterPro" id="IPR029000">
    <property type="entry name" value="Cyclophilin-like_dom_sf"/>
</dbReference>
<name>A0A1S1Z144_FLAPC</name>
<evidence type="ECO:0000313" key="6">
    <source>
        <dbReference type="Proteomes" id="UP000179797"/>
    </source>
</evidence>
<dbReference type="OrthoDB" id="9782422at2"/>
<evidence type="ECO:0000256" key="2">
    <source>
        <dbReference type="ARBA" id="ARBA00022801"/>
    </source>
</evidence>
<keyword evidence="1" id="KW-0547">Nucleotide-binding</keyword>
<dbReference type="InterPro" id="IPR052708">
    <property type="entry name" value="PxpC"/>
</dbReference>
<dbReference type="SMART" id="SM00797">
    <property type="entry name" value="AHS2"/>
    <property type="match status" value="1"/>
</dbReference>
<dbReference type="GO" id="GO:0005524">
    <property type="term" value="F:ATP binding"/>
    <property type="evidence" value="ECO:0007669"/>
    <property type="project" value="UniProtKB-KW"/>
</dbReference>
<reference evidence="5 6" key="1">
    <citation type="journal article" date="2012" name="Int. J. Syst. Evol. Microbiol.">
        <title>Flammeovirga pacifica sp. nov., isolated from deep-sea sediment.</title>
        <authorList>
            <person name="Xu H."/>
            <person name="Fu Y."/>
            <person name="Yang N."/>
            <person name="Ding Z."/>
            <person name="Lai Q."/>
            <person name="Zeng R."/>
        </authorList>
    </citation>
    <scope>NUCLEOTIDE SEQUENCE [LARGE SCALE GENOMIC DNA]</scope>
    <source>
        <strain evidence="6">DSM 24597 / LMG 26175 / WPAGA1</strain>
    </source>
</reference>
<keyword evidence="2" id="KW-0378">Hydrolase</keyword>
<evidence type="ECO:0000256" key="3">
    <source>
        <dbReference type="ARBA" id="ARBA00022840"/>
    </source>
</evidence>
<dbReference type="Gene3D" id="2.40.100.10">
    <property type="entry name" value="Cyclophilin-like"/>
    <property type="match status" value="1"/>
</dbReference>
<dbReference type="GO" id="GO:0016787">
    <property type="term" value="F:hydrolase activity"/>
    <property type="evidence" value="ECO:0007669"/>
    <property type="project" value="UniProtKB-KW"/>
</dbReference>
<dbReference type="STRING" id="915059.NH26_11850"/>
<dbReference type="PANTHER" id="PTHR43309:SF5">
    <property type="entry name" value="5-OXOPROLINASE SUBUNIT C"/>
    <property type="match status" value="1"/>
</dbReference>
<dbReference type="RefSeq" id="WP_044224114.1">
    <property type="nucleotide sequence ID" value="NZ_JRYR02000001.1"/>
</dbReference>
<protein>
    <recommendedName>
        <fullName evidence="4">Carboxyltransferase domain-containing protein</fullName>
    </recommendedName>
</protein>
<dbReference type="EMBL" id="JRYR02000001">
    <property type="protein sequence ID" value="OHX66988.1"/>
    <property type="molecule type" value="Genomic_DNA"/>
</dbReference>
<sequence length="287" mass="31262">MSFEIVDGGFISTVQDKGRWGVQDQGIPVSGCMDVASANMANAILGNDPSYPLLEMCMKGVTLIAHISFSAAFYGADMEIKVNNELTSQGKTIALNPGDQLKIGFAKKGVYGYLAFKGVLDIPKVYNSSSTYLPAKFGGYLGRKLQKGDRITLLCPEQIPTRHSVIKARNISSENLLECFVGPEWNLLTDQQKQKVINSEFTISKDINRIGYRLESEKIELGNQKEIISSGMVKGTVQLTSGGDLIIMMADAPTTGGYLRILNLNSKTCDSLAQMNTGGKVRFNIIN</sequence>
<dbReference type="InterPro" id="IPR003778">
    <property type="entry name" value="CT_A_B"/>
</dbReference>
<organism evidence="5 6">
    <name type="scientific">Flammeovirga pacifica</name>
    <dbReference type="NCBI Taxonomy" id="915059"/>
    <lineage>
        <taxon>Bacteria</taxon>
        <taxon>Pseudomonadati</taxon>
        <taxon>Bacteroidota</taxon>
        <taxon>Cytophagia</taxon>
        <taxon>Cytophagales</taxon>
        <taxon>Flammeovirgaceae</taxon>
        <taxon>Flammeovirga</taxon>
    </lineage>
</organism>
<dbReference type="Pfam" id="PF02626">
    <property type="entry name" value="CT_A_B"/>
    <property type="match status" value="1"/>
</dbReference>
<dbReference type="PANTHER" id="PTHR43309">
    <property type="entry name" value="5-OXOPROLINASE SUBUNIT C"/>
    <property type="match status" value="1"/>
</dbReference>
<gene>
    <name evidence="5" type="ORF">NH26_11850</name>
</gene>
<dbReference type="Proteomes" id="UP000179797">
    <property type="component" value="Unassembled WGS sequence"/>
</dbReference>
<evidence type="ECO:0000256" key="1">
    <source>
        <dbReference type="ARBA" id="ARBA00022741"/>
    </source>
</evidence>
<evidence type="ECO:0000259" key="4">
    <source>
        <dbReference type="SMART" id="SM00797"/>
    </source>
</evidence>
<comment type="caution">
    <text evidence="5">The sequence shown here is derived from an EMBL/GenBank/DDBJ whole genome shotgun (WGS) entry which is preliminary data.</text>
</comment>
<dbReference type="AlphaFoldDB" id="A0A1S1Z144"/>
<accession>A0A1S1Z144</accession>
<keyword evidence="6" id="KW-1185">Reference proteome</keyword>
<feature type="domain" description="Carboxyltransferase" evidence="4">
    <location>
        <begin position="24"/>
        <end position="287"/>
    </location>
</feature>